<sequence>VFLECLFSMIDMKPPISRAKMMSVTKSAIKAIKLYKHVVQIVEKFIKKCKPELKVPGLYVVDSIVRQSRHQFGVDKDVFGPRFLKNFTDTFQNLYRCPEDDKSKIIRVLNLWQKNGVFEMSIIQPLMDMSNGTITPSPELEGKHVIMNSAGQSCFKIVSFRSPRRRRSRSSSRSRRSRHRRSDSRSREQRWRSRSGSQDTNEREKDRERRQKGLPSMKSQTLSVCSTTLWVGQLDKKTQQSDVMSLLEEFGQIDSINMIPPRGCAYIVMIHRQDAYTALNKLSKGSYKVNQKPVKIAWALNKGIKSTHKKFWDVERGVTYIPWSKVKVEELDVYREGGMLDAETLNPGKCLRIHSAWSRFTFCRLFLTMSLSFPLCSEWNNGMELGMQASVNGALESVPAEGAVTAHVQVMLIQSLNAFFLMLQALTFDWFHALCVGGLLHSCCGGNKENNFLSHASSGAYLNHHIVFSSKINLLQI</sequence>
<dbReference type="GO" id="GO:0005634">
    <property type="term" value="C:nucleus"/>
    <property type="evidence" value="ECO:0007669"/>
    <property type="project" value="TreeGrafter"/>
</dbReference>
<feature type="region of interest" description="Disordered" evidence="3">
    <location>
        <begin position="161"/>
        <end position="220"/>
    </location>
</feature>
<feature type="compositionally biased region" description="Basic and acidic residues" evidence="3">
    <location>
        <begin position="200"/>
        <end position="211"/>
    </location>
</feature>
<reference evidence="6" key="2">
    <citation type="submission" date="2025-08" db="UniProtKB">
        <authorList>
            <consortium name="Ensembl"/>
        </authorList>
    </citation>
    <scope>IDENTIFICATION</scope>
</reference>
<evidence type="ECO:0000256" key="3">
    <source>
        <dbReference type="SAM" id="MobiDB-lite"/>
    </source>
</evidence>
<dbReference type="STRING" id="69293.ENSGACP00000015507"/>
<dbReference type="InterPro" id="IPR008942">
    <property type="entry name" value="ENTH_VHS"/>
</dbReference>
<dbReference type="PROSITE" id="PS51391">
    <property type="entry name" value="CID"/>
    <property type="match status" value="1"/>
</dbReference>
<proteinExistence type="predicted"/>
<evidence type="ECO:0000313" key="7">
    <source>
        <dbReference type="Proteomes" id="UP000007635"/>
    </source>
</evidence>
<dbReference type="Gene3D" id="1.25.40.90">
    <property type="match status" value="1"/>
</dbReference>
<dbReference type="PANTHER" id="PTHR23140">
    <property type="entry name" value="RNA PROCESSING PROTEIN LD23810P"/>
    <property type="match status" value="1"/>
</dbReference>
<dbReference type="Pfam" id="PF00076">
    <property type="entry name" value="RRM_1"/>
    <property type="match status" value="1"/>
</dbReference>
<dbReference type="Gene3D" id="3.30.70.330">
    <property type="match status" value="1"/>
</dbReference>
<reference evidence="6" key="3">
    <citation type="submission" date="2025-09" db="UniProtKB">
        <authorList>
            <consortium name="Ensembl"/>
        </authorList>
    </citation>
    <scope>IDENTIFICATION</scope>
</reference>
<dbReference type="SUPFAM" id="SSF48464">
    <property type="entry name" value="ENTH/VHS domain"/>
    <property type="match status" value="1"/>
</dbReference>
<reference evidence="6 7" key="1">
    <citation type="journal article" date="2021" name="G3 (Bethesda)">
        <title>Improved contiguity of the threespine stickleback genome using long-read sequencing.</title>
        <authorList>
            <person name="Nath S."/>
            <person name="Shaw D.E."/>
            <person name="White M.A."/>
        </authorList>
    </citation>
    <scope>NUCLEOTIDE SEQUENCE [LARGE SCALE GENOMIC DNA]</scope>
    <source>
        <strain evidence="6 7">Lake Benthic</strain>
    </source>
</reference>
<dbReference type="GO" id="GO:1990269">
    <property type="term" value="F:RNA polymerase II C-terminal domain phosphoserine binding"/>
    <property type="evidence" value="ECO:0007669"/>
    <property type="project" value="TreeGrafter"/>
</dbReference>
<dbReference type="Ensembl" id="ENSGACT00000015538.2">
    <property type="protein sequence ID" value="ENSGACP00000015507.2"/>
    <property type="gene ID" value="ENSGACG00000011717.2"/>
</dbReference>
<dbReference type="Bgee" id="ENSGACG00000011717">
    <property type="expression patterns" value="Expressed in intestinal epithelial cell and 13 other cell types or tissues"/>
</dbReference>
<keyword evidence="7" id="KW-1185">Reference proteome</keyword>
<organism evidence="6 7">
    <name type="scientific">Gasterosteus aculeatus aculeatus</name>
    <name type="common">three-spined stickleback</name>
    <dbReference type="NCBI Taxonomy" id="481459"/>
    <lineage>
        <taxon>Eukaryota</taxon>
        <taxon>Metazoa</taxon>
        <taxon>Chordata</taxon>
        <taxon>Craniata</taxon>
        <taxon>Vertebrata</taxon>
        <taxon>Euteleostomi</taxon>
        <taxon>Actinopterygii</taxon>
        <taxon>Neopterygii</taxon>
        <taxon>Teleostei</taxon>
        <taxon>Neoteleostei</taxon>
        <taxon>Acanthomorphata</taxon>
        <taxon>Eupercaria</taxon>
        <taxon>Perciformes</taxon>
        <taxon>Cottioidei</taxon>
        <taxon>Gasterosteales</taxon>
        <taxon>Gasterosteidae</taxon>
        <taxon>Gasterosteus</taxon>
    </lineage>
</organism>
<evidence type="ECO:0000313" key="6">
    <source>
        <dbReference type="Ensembl" id="ENSGACP00000015507.2"/>
    </source>
</evidence>
<keyword evidence="1 2" id="KW-0694">RNA-binding</keyword>
<dbReference type="InterPro" id="IPR012677">
    <property type="entry name" value="Nucleotide-bd_a/b_plait_sf"/>
</dbReference>
<dbReference type="FunFam" id="1.25.40.90:FF:000004">
    <property type="entry name" value="splicing factor, arginine/serine-rich 15"/>
    <property type="match status" value="1"/>
</dbReference>
<evidence type="ECO:0000256" key="1">
    <source>
        <dbReference type="ARBA" id="ARBA00022884"/>
    </source>
</evidence>
<dbReference type="InterPro" id="IPR006569">
    <property type="entry name" value="CID_dom"/>
</dbReference>
<dbReference type="OMA" id="TLSGMCH"/>
<dbReference type="InterPro" id="IPR000504">
    <property type="entry name" value="RRM_dom"/>
</dbReference>
<dbReference type="Proteomes" id="UP000007635">
    <property type="component" value="Chromosome I"/>
</dbReference>
<evidence type="ECO:0000259" key="5">
    <source>
        <dbReference type="PROSITE" id="PS51391"/>
    </source>
</evidence>
<dbReference type="SUPFAM" id="SSF54928">
    <property type="entry name" value="RNA-binding domain, RBD"/>
    <property type="match status" value="1"/>
</dbReference>
<dbReference type="InterPro" id="IPR035979">
    <property type="entry name" value="RBD_domain_sf"/>
</dbReference>
<feature type="compositionally biased region" description="Basic residues" evidence="3">
    <location>
        <begin position="162"/>
        <end position="182"/>
    </location>
</feature>
<dbReference type="Pfam" id="PF04818">
    <property type="entry name" value="CID"/>
    <property type="match status" value="1"/>
</dbReference>
<dbReference type="InterPro" id="IPR051485">
    <property type="entry name" value="SR-CTD_assoc_factor"/>
</dbReference>
<accession>G3PD33</accession>
<protein>
    <submittedName>
        <fullName evidence="6">SR-related CTD-associated factor 4b</fullName>
    </submittedName>
</protein>
<dbReference type="eggNOG" id="KOG0132">
    <property type="taxonomic scope" value="Eukaryota"/>
</dbReference>
<dbReference type="GO" id="GO:2000805">
    <property type="term" value="P:negative regulation of termination of RNA polymerase II transcription, poly(A)-coupled"/>
    <property type="evidence" value="ECO:0007669"/>
    <property type="project" value="TreeGrafter"/>
</dbReference>
<evidence type="ECO:0000256" key="2">
    <source>
        <dbReference type="PROSITE-ProRule" id="PRU00176"/>
    </source>
</evidence>
<dbReference type="SMART" id="SM00360">
    <property type="entry name" value="RRM"/>
    <property type="match status" value="1"/>
</dbReference>
<evidence type="ECO:0000259" key="4">
    <source>
        <dbReference type="PROSITE" id="PS50102"/>
    </source>
</evidence>
<feature type="domain" description="CID" evidence="5">
    <location>
        <begin position="1"/>
        <end position="134"/>
    </location>
</feature>
<dbReference type="AlphaFoldDB" id="G3PD33"/>
<dbReference type="GO" id="GO:0003723">
    <property type="term" value="F:RNA binding"/>
    <property type="evidence" value="ECO:0007669"/>
    <property type="project" value="UniProtKB-UniRule"/>
</dbReference>
<dbReference type="InParanoid" id="G3PD33"/>
<name>G3PD33_GASAC</name>
<feature type="domain" description="RRM" evidence="4">
    <location>
        <begin position="227"/>
        <end position="301"/>
    </location>
</feature>
<dbReference type="SMART" id="SM00582">
    <property type="entry name" value="RPR"/>
    <property type="match status" value="1"/>
</dbReference>
<dbReference type="PROSITE" id="PS50102">
    <property type="entry name" value="RRM"/>
    <property type="match status" value="1"/>
</dbReference>
<dbReference type="PANTHER" id="PTHR23140:SF3">
    <property type="entry name" value="SR-RELATED AND CTD-ASSOCIATED FACTOR 4"/>
    <property type="match status" value="1"/>
</dbReference>
<dbReference type="GeneTree" id="ENSGT00530000063946"/>